<feature type="transmembrane region" description="Helical" evidence="6">
    <location>
        <begin position="70"/>
        <end position="90"/>
    </location>
</feature>
<comment type="subcellular location">
    <subcellularLocation>
        <location evidence="1">Membrane</location>
        <topology evidence="1">Multi-pass membrane protein</topology>
    </subcellularLocation>
</comment>
<dbReference type="GO" id="GO:0015093">
    <property type="term" value="F:ferrous iron transmembrane transporter activity"/>
    <property type="evidence" value="ECO:0007669"/>
    <property type="project" value="TreeGrafter"/>
</dbReference>
<dbReference type="PANTHER" id="PTHR31632">
    <property type="entry name" value="IRON TRANSPORTER FTH1"/>
    <property type="match status" value="1"/>
</dbReference>
<evidence type="ECO:0000256" key="2">
    <source>
        <dbReference type="ARBA" id="ARBA00008333"/>
    </source>
</evidence>
<keyword evidence="3 6" id="KW-0812">Transmembrane</keyword>
<comment type="similarity">
    <text evidence="2">Belongs to the oxidase-dependent Fe transporter (OFeT) (TC 9.A.10.1) family.</text>
</comment>
<dbReference type="InterPro" id="IPR004923">
    <property type="entry name" value="FTR1/Fip1/EfeU"/>
</dbReference>
<evidence type="ECO:0000256" key="3">
    <source>
        <dbReference type="ARBA" id="ARBA00022692"/>
    </source>
</evidence>
<feature type="transmembrane region" description="Helical" evidence="6">
    <location>
        <begin position="111"/>
        <end position="132"/>
    </location>
</feature>
<reference evidence="7 8" key="1">
    <citation type="submission" date="2020-07" db="EMBL/GenBank/DDBJ databases">
        <title>A new beta-1,3-glucan-decomposing anaerobic bacterium isolated from anoxic soil subjected to biological soil disinfestation.</title>
        <authorList>
            <person name="Ueki A."/>
            <person name="Tonouchi A."/>
        </authorList>
    </citation>
    <scope>NUCLEOTIDE SEQUENCE [LARGE SCALE GENOMIC DNA]</scope>
    <source>
        <strain evidence="7 8">TW1</strain>
    </source>
</reference>
<name>A0A6V8SFM4_9CLOT</name>
<dbReference type="Pfam" id="PF03239">
    <property type="entry name" value="FTR1"/>
    <property type="match status" value="1"/>
</dbReference>
<comment type="caution">
    <text evidence="7">The sequence shown here is derived from an EMBL/GenBank/DDBJ whole genome shotgun (WGS) entry which is preliminary data.</text>
</comment>
<evidence type="ECO:0000256" key="1">
    <source>
        <dbReference type="ARBA" id="ARBA00004141"/>
    </source>
</evidence>
<evidence type="ECO:0000256" key="5">
    <source>
        <dbReference type="ARBA" id="ARBA00023136"/>
    </source>
</evidence>
<dbReference type="PANTHER" id="PTHR31632:SF2">
    <property type="entry name" value="PLASMA MEMBRANE IRON PERMEASE"/>
    <property type="match status" value="1"/>
</dbReference>
<keyword evidence="5 6" id="KW-0472">Membrane</keyword>
<dbReference type="RefSeq" id="WP_183277086.1">
    <property type="nucleotide sequence ID" value="NZ_BLZR01000001.1"/>
</dbReference>
<sequence>MLAPFLICLREGIEIFLVIIPLAIYFNKNKMYEMSKSVYQGGAVGAILATILGSIIFSQAALLEGSAGELFDGILGIILAVLVLYSVVLLRKNKSLTTTPDQRFISLSKKGVFIVAAITFFREFLESVLFILTSSTDSPLLVSGSALLGLVCAALIVYVVAKGFSKLNINVVFYILNLFLVGLGAYYFGDGLKVLFSTYVPQIFIIGILLYAIPSYFLMLKNDLKRYLNSNKIK</sequence>
<keyword evidence="4 6" id="KW-1133">Transmembrane helix</keyword>
<feature type="transmembrane region" description="Helical" evidence="6">
    <location>
        <begin position="38"/>
        <end position="58"/>
    </location>
</feature>
<feature type="transmembrane region" description="Helical" evidence="6">
    <location>
        <begin position="167"/>
        <end position="187"/>
    </location>
</feature>
<keyword evidence="8" id="KW-1185">Reference proteome</keyword>
<dbReference type="GO" id="GO:0033573">
    <property type="term" value="C:high-affinity iron permease complex"/>
    <property type="evidence" value="ECO:0007669"/>
    <property type="project" value="InterPro"/>
</dbReference>
<evidence type="ECO:0000313" key="8">
    <source>
        <dbReference type="Proteomes" id="UP000580568"/>
    </source>
</evidence>
<evidence type="ECO:0000256" key="6">
    <source>
        <dbReference type="SAM" id="Phobius"/>
    </source>
</evidence>
<dbReference type="EMBL" id="BLZR01000001">
    <property type="protein sequence ID" value="GFP75591.1"/>
    <property type="molecule type" value="Genomic_DNA"/>
</dbReference>
<protein>
    <recommendedName>
        <fullName evidence="9">Iron permease</fullName>
    </recommendedName>
</protein>
<evidence type="ECO:0000256" key="4">
    <source>
        <dbReference type="ARBA" id="ARBA00022989"/>
    </source>
</evidence>
<gene>
    <name evidence="7" type="ORF">bsdtw1_01678</name>
</gene>
<dbReference type="Proteomes" id="UP000580568">
    <property type="component" value="Unassembled WGS sequence"/>
</dbReference>
<feature type="transmembrane region" description="Helical" evidence="6">
    <location>
        <begin position="6"/>
        <end position="26"/>
    </location>
</feature>
<feature type="transmembrane region" description="Helical" evidence="6">
    <location>
        <begin position="138"/>
        <end position="160"/>
    </location>
</feature>
<accession>A0A6V8SFM4</accession>
<feature type="transmembrane region" description="Helical" evidence="6">
    <location>
        <begin position="199"/>
        <end position="220"/>
    </location>
</feature>
<dbReference type="AlphaFoldDB" id="A0A6V8SFM4"/>
<organism evidence="7 8">
    <name type="scientific">Clostridium fungisolvens</name>
    <dbReference type="NCBI Taxonomy" id="1604897"/>
    <lineage>
        <taxon>Bacteria</taxon>
        <taxon>Bacillati</taxon>
        <taxon>Bacillota</taxon>
        <taxon>Clostridia</taxon>
        <taxon>Eubacteriales</taxon>
        <taxon>Clostridiaceae</taxon>
        <taxon>Clostridium</taxon>
    </lineage>
</organism>
<proteinExistence type="inferred from homology"/>
<evidence type="ECO:0008006" key="9">
    <source>
        <dbReference type="Google" id="ProtNLM"/>
    </source>
</evidence>
<evidence type="ECO:0000313" key="7">
    <source>
        <dbReference type="EMBL" id="GFP75591.1"/>
    </source>
</evidence>